<evidence type="ECO:0000313" key="13">
    <source>
        <dbReference type="EMBL" id="ADL13111.1"/>
    </source>
</evidence>
<feature type="domain" description="1-deoxy-D-xylulose 5-phosphate reductoisomerase C-terminal" evidence="11">
    <location>
        <begin position="144"/>
        <end position="227"/>
    </location>
</feature>
<comment type="similarity">
    <text evidence="2 9">Belongs to the DXR family.</text>
</comment>
<dbReference type="InterPro" id="IPR003821">
    <property type="entry name" value="DXP_reductoisomerase"/>
</dbReference>
<protein>
    <recommendedName>
        <fullName evidence="9">1-deoxy-D-xylulose 5-phosphate reductoisomerase</fullName>
        <shortName evidence="9">DXP reductoisomerase</shortName>
        <ecNumber evidence="9">1.1.1.267</ecNumber>
    </recommendedName>
    <alternativeName>
        <fullName evidence="9">1-deoxyxylulose-5-phosphate reductoisomerase</fullName>
    </alternativeName>
    <alternativeName>
        <fullName evidence="9">2-C-methyl-D-erythritol 4-phosphate synthase</fullName>
    </alternativeName>
</protein>
<accession>D9QRH0</accession>
<comment type="catalytic activity">
    <reaction evidence="8">
        <text>2-C-methyl-D-erythritol 4-phosphate + NADP(+) = 1-deoxy-D-xylulose 5-phosphate + NADPH + H(+)</text>
        <dbReference type="Rhea" id="RHEA:13717"/>
        <dbReference type="ChEBI" id="CHEBI:15378"/>
        <dbReference type="ChEBI" id="CHEBI:57783"/>
        <dbReference type="ChEBI" id="CHEBI:57792"/>
        <dbReference type="ChEBI" id="CHEBI:58262"/>
        <dbReference type="ChEBI" id="CHEBI:58349"/>
        <dbReference type="EC" id="1.1.1.267"/>
    </reaction>
    <physiologicalReaction direction="right-to-left" evidence="8">
        <dbReference type="Rhea" id="RHEA:13719"/>
    </physiologicalReaction>
</comment>
<feature type="binding site" evidence="9">
    <location>
        <position position="122"/>
    </location>
    <ligand>
        <name>NADPH</name>
        <dbReference type="ChEBI" id="CHEBI:57783"/>
    </ligand>
</feature>
<organism evidence="13 14">
    <name type="scientific">Acetohalobium arabaticum (strain ATCC 49924 / DSM 5501 / Z-7288)</name>
    <dbReference type="NCBI Taxonomy" id="574087"/>
    <lineage>
        <taxon>Bacteria</taxon>
        <taxon>Bacillati</taxon>
        <taxon>Bacillota</taxon>
        <taxon>Clostridia</taxon>
        <taxon>Halanaerobiales</taxon>
        <taxon>Halobacteroidaceae</taxon>
        <taxon>Acetohalobium</taxon>
    </lineage>
</organism>
<dbReference type="Gene3D" id="3.40.50.720">
    <property type="entry name" value="NAD(P)-binding Rossmann-like Domain"/>
    <property type="match status" value="1"/>
</dbReference>
<feature type="binding site" evidence="9">
    <location>
        <position position="124"/>
    </location>
    <ligand>
        <name>NADPH</name>
        <dbReference type="ChEBI" id="CHEBI:57783"/>
    </ligand>
</feature>
<keyword evidence="3 9" id="KW-0479">Metal-binding</keyword>
<evidence type="ECO:0000256" key="5">
    <source>
        <dbReference type="ARBA" id="ARBA00023002"/>
    </source>
</evidence>
<dbReference type="Pfam" id="PF13288">
    <property type="entry name" value="DXPR_C"/>
    <property type="match status" value="1"/>
</dbReference>
<evidence type="ECO:0000256" key="1">
    <source>
        <dbReference type="ARBA" id="ARBA00005094"/>
    </source>
</evidence>
<dbReference type="Proteomes" id="UP000001661">
    <property type="component" value="Chromosome"/>
</dbReference>
<feature type="binding site" evidence="9">
    <location>
        <position position="219"/>
    </location>
    <ligand>
        <name>Mn(2+)</name>
        <dbReference type="ChEBI" id="CHEBI:29035"/>
    </ligand>
</feature>
<feature type="binding site" evidence="9">
    <location>
        <position position="11"/>
    </location>
    <ligand>
        <name>NADPH</name>
        <dbReference type="ChEBI" id="CHEBI:57783"/>
    </ligand>
</feature>
<dbReference type="GO" id="GO:0016853">
    <property type="term" value="F:isomerase activity"/>
    <property type="evidence" value="ECO:0007669"/>
    <property type="project" value="UniProtKB-KW"/>
</dbReference>
<feature type="binding site" evidence="9">
    <location>
        <position position="149"/>
    </location>
    <ligand>
        <name>1-deoxy-D-xylulose 5-phosphate</name>
        <dbReference type="ChEBI" id="CHEBI:57792"/>
    </ligand>
</feature>
<feature type="binding site" evidence="9">
    <location>
        <position position="210"/>
    </location>
    <ligand>
        <name>1-deoxy-D-xylulose 5-phosphate</name>
        <dbReference type="ChEBI" id="CHEBI:57792"/>
    </ligand>
</feature>
<dbReference type="InterPro" id="IPR013512">
    <property type="entry name" value="DXP_reductoisomerase_N"/>
</dbReference>
<feature type="binding site" evidence="9">
    <location>
        <position position="216"/>
    </location>
    <ligand>
        <name>1-deoxy-D-xylulose 5-phosphate</name>
        <dbReference type="ChEBI" id="CHEBI:57792"/>
    </ligand>
</feature>
<dbReference type="PANTHER" id="PTHR30525:SF0">
    <property type="entry name" value="1-DEOXY-D-XYLULOSE 5-PHOSPHATE REDUCTOISOMERASE, CHLOROPLASTIC"/>
    <property type="match status" value="1"/>
</dbReference>
<feature type="binding site" evidence="9">
    <location>
        <position position="13"/>
    </location>
    <ligand>
        <name>NADPH</name>
        <dbReference type="ChEBI" id="CHEBI:57783"/>
    </ligand>
</feature>
<dbReference type="GO" id="GO:0051484">
    <property type="term" value="P:isopentenyl diphosphate biosynthetic process, methylerythritol 4-phosphate pathway involved in terpenoid biosynthetic process"/>
    <property type="evidence" value="ECO:0007669"/>
    <property type="project" value="UniProtKB-ARBA"/>
</dbReference>
<evidence type="ECO:0000256" key="6">
    <source>
        <dbReference type="ARBA" id="ARBA00023211"/>
    </source>
</evidence>
<dbReference type="SUPFAM" id="SSF51735">
    <property type="entry name" value="NAD(P)-binding Rossmann-fold domains"/>
    <property type="match status" value="1"/>
</dbReference>
<feature type="binding site" evidence="9">
    <location>
        <position position="197"/>
    </location>
    <ligand>
        <name>1-deoxy-D-xylulose 5-phosphate</name>
        <dbReference type="ChEBI" id="CHEBI:57792"/>
    </ligand>
</feature>
<dbReference type="HOGENOM" id="CLU_035714_4_0_9"/>
<evidence type="ECO:0000256" key="4">
    <source>
        <dbReference type="ARBA" id="ARBA00022857"/>
    </source>
</evidence>
<evidence type="ECO:0000256" key="8">
    <source>
        <dbReference type="ARBA" id="ARBA00048543"/>
    </source>
</evidence>
<dbReference type="Pfam" id="PF02670">
    <property type="entry name" value="DXP_reductoisom"/>
    <property type="match status" value="1"/>
</dbReference>
<dbReference type="UniPathway" id="UPA00056">
    <property type="reaction ID" value="UER00092"/>
</dbReference>
<dbReference type="STRING" id="574087.Acear_1605"/>
<keyword evidence="14" id="KW-1185">Reference proteome</keyword>
<dbReference type="SUPFAM" id="SSF69055">
    <property type="entry name" value="1-deoxy-D-xylulose-5-phosphate reductoisomerase, C-terminal domain"/>
    <property type="match status" value="1"/>
</dbReference>
<dbReference type="PIRSF" id="PIRSF006205">
    <property type="entry name" value="Dxp_reductismrs"/>
    <property type="match status" value="1"/>
</dbReference>
<evidence type="ECO:0000313" key="14">
    <source>
        <dbReference type="Proteomes" id="UP000001661"/>
    </source>
</evidence>
<feature type="binding site" evidence="9">
    <location>
        <position position="219"/>
    </location>
    <ligand>
        <name>1-deoxy-D-xylulose 5-phosphate</name>
        <dbReference type="ChEBI" id="CHEBI:57792"/>
    </ligand>
</feature>
<dbReference type="Gene3D" id="1.10.1740.10">
    <property type="match status" value="1"/>
</dbReference>
<feature type="domain" description="DXP reductoisomerase C-terminal" evidence="12">
    <location>
        <begin position="259"/>
        <end position="375"/>
    </location>
</feature>
<dbReference type="AlphaFoldDB" id="D9QRH0"/>
<feature type="binding site" evidence="9">
    <location>
        <position position="203"/>
    </location>
    <ligand>
        <name>NADPH</name>
        <dbReference type="ChEBI" id="CHEBI:57783"/>
    </ligand>
</feature>
<dbReference type="KEGG" id="aar:Acear_1605"/>
<keyword evidence="5 9" id="KW-0560">Oxidoreductase</keyword>
<feature type="binding site" evidence="9">
    <location>
        <position position="12"/>
    </location>
    <ligand>
        <name>NADPH</name>
        <dbReference type="ChEBI" id="CHEBI:57783"/>
    </ligand>
</feature>
<keyword evidence="4 9" id="KW-0521">NADP</keyword>
<evidence type="ECO:0000259" key="11">
    <source>
        <dbReference type="Pfam" id="PF08436"/>
    </source>
</evidence>
<gene>
    <name evidence="9" type="primary">dxr</name>
    <name evidence="13" type="ordered locus">Acear_1605</name>
</gene>
<keyword evidence="6 9" id="KW-0464">Manganese</keyword>
<name>D9QRH0_ACEAZ</name>
<evidence type="ECO:0000256" key="9">
    <source>
        <dbReference type="HAMAP-Rule" id="MF_00183"/>
    </source>
</evidence>
<feature type="binding site" evidence="9">
    <location>
        <position position="10"/>
    </location>
    <ligand>
        <name>NADPH</name>
        <dbReference type="ChEBI" id="CHEBI:57783"/>
    </ligand>
</feature>
<feature type="binding site" evidence="9">
    <location>
        <position position="150"/>
    </location>
    <ligand>
        <name>1-deoxy-D-xylulose 5-phosphate</name>
        <dbReference type="ChEBI" id="CHEBI:57792"/>
    </ligand>
</feature>
<proteinExistence type="inferred from homology"/>
<evidence type="ECO:0000259" key="12">
    <source>
        <dbReference type="Pfam" id="PF13288"/>
    </source>
</evidence>
<dbReference type="NCBIfam" id="NF009114">
    <property type="entry name" value="PRK12464.1"/>
    <property type="match status" value="1"/>
</dbReference>
<comment type="cofactor">
    <cofactor evidence="9">
        <name>Mg(2+)</name>
        <dbReference type="ChEBI" id="CHEBI:18420"/>
    </cofactor>
    <cofactor evidence="9">
        <name>Mn(2+)</name>
        <dbReference type="ChEBI" id="CHEBI:29035"/>
    </cofactor>
</comment>
<dbReference type="GO" id="GO:0030145">
    <property type="term" value="F:manganese ion binding"/>
    <property type="evidence" value="ECO:0007669"/>
    <property type="project" value="TreeGrafter"/>
</dbReference>
<dbReference type="FunFam" id="3.40.50.720:FF:000045">
    <property type="entry name" value="1-deoxy-D-xylulose 5-phosphate reductoisomerase"/>
    <property type="match status" value="1"/>
</dbReference>
<dbReference type="HAMAP" id="MF_00183">
    <property type="entry name" value="DXP_reductoisom"/>
    <property type="match status" value="1"/>
</dbReference>
<evidence type="ECO:0000259" key="10">
    <source>
        <dbReference type="Pfam" id="PF02670"/>
    </source>
</evidence>
<reference evidence="13 14" key="1">
    <citation type="journal article" date="2010" name="Stand. Genomic Sci.">
        <title>Complete genome sequence of Acetohalobium arabaticum type strain (Z-7288).</title>
        <authorList>
            <person name="Sikorski J."/>
            <person name="Lapidus A."/>
            <person name="Chertkov O."/>
            <person name="Lucas S."/>
            <person name="Copeland A."/>
            <person name="Glavina Del Rio T."/>
            <person name="Nolan M."/>
            <person name="Tice H."/>
            <person name="Cheng J.F."/>
            <person name="Han C."/>
            <person name="Brambilla E."/>
            <person name="Pitluck S."/>
            <person name="Liolios K."/>
            <person name="Ivanova N."/>
            <person name="Mavromatis K."/>
            <person name="Mikhailova N."/>
            <person name="Pati A."/>
            <person name="Bruce D."/>
            <person name="Detter C."/>
            <person name="Tapia R."/>
            <person name="Goodwin L."/>
            <person name="Chen A."/>
            <person name="Palaniappan K."/>
            <person name="Land M."/>
            <person name="Hauser L."/>
            <person name="Chang Y.J."/>
            <person name="Jeffries C.D."/>
            <person name="Rohde M."/>
            <person name="Goker M."/>
            <person name="Spring S."/>
            <person name="Woyke T."/>
            <person name="Bristow J."/>
            <person name="Eisen J.A."/>
            <person name="Markowitz V."/>
            <person name="Hugenholtz P."/>
            <person name="Kyrpides N.C."/>
            <person name="Klenk H.P."/>
        </authorList>
    </citation>
    <scope>NUCLEOTIDE SEQUENCE [LARGE SCALE GENOMIC DNA]</scope>
    <source>
        <strain evidence="14">ATCC 49924 / DSM 5501 / Z-7288</strain>
    </source>
</reference>
<dbReference type="InterPro" id="IPR026877">
    <property type="entry name" value="DXPR_C"/>
</dbReference>
<evidence type="ECO:0000256" key="3">
    <source>
        <dbReference type="ARBA" id="ARBA00022723"/>
    </source>
</evidence>
<feature type="binding site" evidence="9">
    <location>
        <position position="123"/>
    </location>
    <ligand>
        <name>1-deoxy-D-xylulose 5-phosphate</name>
        <dbReference type="ChEBI" id="CHEBI:57792"/>
    </ligand>
</feature>
<dbReference type="PANTHER" id="PTHR30525">
    <property type="entry name" value="1-DEOXY-D-XYLULOSE 5-PHOSPHATE REDUCTOISOMERASE"/>
    <property type="match status" value="1"/>
</dbReference>
<keyword evidence="9" id="KW-0460">Magnesium</keyword>
<dbReference type="InterPro" id="IPR036291">
    <property type="entry name" value="NAD(P)-bd_dom_sf"/>
</dbReference>
<feature type="binding site" evidence="9">
    <location>
        <position position="150"/>
    </location>
    <ligand>
        <name>Mn(2+)</name>
        <dbReference type="ChEBI" id="CHEBI:29035"/>
    </ligand>
</feature>
<dbReference type="GO" id="GO:0070402">
    <property type="term" value="F:NADPH binding"/>
    <property type="evidence" value="ECO:0007669"/>
    <property type="project" value="InterPro"/>
</dbReference>
<keyword evidence="13" id="KW-0413">Isomerase</keyword>
<evidence type="ECO:0000256" key="2">
    <source>
        <dbReference type="ARBA" id="ARBA00006825"/>
    </source>
</evidence>
<dbReference type="SUPFAM" id="SSF55347">
    <property type="entry name" value="Glyceraldehyde-3-phosphate dehydrogenase-like, C-terminal domain"/>
    <property type="match status" value="1"/>
</dbReference>
<feature type="binding site" evidence="9">
    <location>
        <position position="148"/>
    </location>
    <ligand>
        <name>Mn(2+)</name>
        <dbReference type="ChEBI" id="CHEBI:29035"/>
    </ligand>
</feature>
<dbReference type="EC" id="1.1.1.267" evidence="9"/>
<comment type="function">
    <text evidence="9">Catalyzes the NADPH-dependent rearrangement and reduction of 1-deoxy-D-xylulose-5-phosphate (DXP) to 2-C-methyl-D-erythritol 4-phosphate (MEP).</text>
</comment>
<sequence length="385" mass="42209">MKTVTILGSTGSIGKQTLEVIRKLDLEYELTALTANSNVEVLAAQVREFKPKFAVLMNEEAASELKYKLSDLETKVLTGKEGLIRAATVDQVDLVINSVVGAAGLMPTLEAIEAGKDIGLANKETLVVAGELVMAKAKENGVQILPIDSEHNAVFQALAGEDREVIEKIILTASGGPFRGSTKQELADVTVEEALDHPNWDMGGKITIDSATLMNKGLEVIEARWLFDVEFTDIEVVVHPQSIIHSLVQFKDTSIIAELGLPDMKVPIQYVLTYPQRQENNLERLNLAEVGRLDFEEPDRELFPCLDYAYQAGELGGTMPAVLNAANEVAVARFLAGKLKFIEIPKVIKRVMEQHQIVESPNLTEILAADSWARTQGEKEVEAFC</sequence>
<keyword evidence="7 9" id="KW-0414">Isoprene biosynthesis</keyword>
<dbReference type="EMBL" id="CP002105">
    <property type="protein sequence ID" value="ADL13111.1"/>
    <property type="molecule type" value="Genomic_DNA"/>
</dbReference>
<evidence type="ECO:0000256" key="7">
    <source>
        <dbReference type="ARBA" id="ARBA00023229"/>
    </source>
</evidence>
<comment type="pathway">
    <text evidence="1 9">Isoprenoid biosynthesis; isopentenyl diphosphate biosynthesis via DXP pathway; isopentenyl diphosphate from 1-deoxy-D-xylulose 5-phosphate: step 1/6.</text>
</comment>
<dbReference type="InterPro" id="IPR013644">
    <property type="entry name" value="DXP_reductoisomerase_C"/>
</dbReference>
<dbReference type="eggNOG" id="COG0743">
    <property type="taxonomic scope" value="Bacteria"/>
</dbReference>
<dbReference type="NCBIfam" id="TIGR00243">
    <property type="entry name" value="Dxr"/>
    <property type="match status" value="1"/>
</dbReference>
<dbReference type="InterPro" id="IPR036169">
    <property type="entry name" value="DXPR_C_sf"/>
</dbReference>
<feature type="binding site" evidence="9">
    <location>
        <position position="215"/>
    </location>
    <ligand>
        <name>1-deoxy-D-xylulose 5-phosphate</name>
        <dbReference type="ChEBI" id="CHEBI:57792"/>
    </ligand>
</feature>
<feature type="binding site" evidence="9">
    <location>
        <position position="174"/>
    </location>
    <ligand>
        <name>1-deoxy-D-xylulose 5-phosphate</name>
        <dbReference type="ChEBI" id="CHEBI:57792"/>
    </ligand>
</feature>
<feature type="binding site" evidence="9">
    <location>
        <position position="38"/>
    </location>
    <ligand>
        <name>NADPH</name>
        <dbReference type="ChEBI" id="CHEBI:57783"/>
    </ligand>
</feature>
<dbReference type="GO" id="GO:0030604">
    <property type="term" value="F:1-deoxy-D-xylulose-5-phosphate reductoisomerase activity"/>
    <property type="evidence" value="ECO:0007669"/>
    <property type="project" value="UniProtKB-UniRule"/>
</dbReference>
<dbReference type="Pfam" id="PF08436">
    <property type="entry name" value="DXP_redisom_C"/>
    <property type="match status" value="1"/>
</dbReference>
<feature type="domain" description="1-deoxy-D-xylulose 5-phosphate reductoisomerase N-terminal" evidence="10">
    <location>
        <begin position="4"/>
        <end position="130"/>
    </location>
</feature>
<comment type="caution">
    <text evidence="9">Lacks conserved residue(s) required for the propagation of feature annotation.</text>
</comment>